<dbReference type="SUPFAM" id="SSF46565">
    <property type="entry name" value="Chaperone J-domain"/>
    <property type="match status" value="1"/>
</dbReference>
<feature type="transmembrane region" description="Helical" evidence="6">
    <location>
        <begin position="34"/>
        <end position="52"/>
    </location>
</feature>
<dbReference type="CDD" id="cd06257">
    <property type="entry name" value="DnaJ"/>
    <property type="match status" value="1"/>
</dbReference>
<dbReference type="Proteomes" id="UP000078428">
    <property type="component" value="Unassembled WGS sequence"/>
</dbReference>
<reference evidence="8 9" key="1">
    <citation type="submission" date="2016-04" db="EMBL/GenBank/DDBJ databases">
        <title>Draft genome sequence of freshwater magnetotactic bacteria Magnetospirillum marisnigri SP-1 and Magnetospirillum moscoviense BB-1.</title>
        <authorList>
            <person name="Koziaeva V."/>
            <person name="Dziuba M.V."/>
            <person name="Ivanov T.M."/>
            <person name="Kuznetsov B."/>
            <person name="Grouzdev D.S."/>
        </authorList>
    </citation>
    <scope>NUCLEOTIDE SEQUENCE [LARGE SCALE GENOMIC DNA]</scope>
    <source>
        <strain evidence="8 9">SP-1</strain>
    </source>
</reference>
<comment type="caution">
    <text evidence="8">The sequence shown here is derived from an EMBL/GenBank/DDBJ whole genome shotgun (WGS) entry which is preliminary data.</text>
</comment>
<organism evidence="8 9">
    <name type="scientific">Paramagnetospirillum marisnigri</name>
    <dbReference type="NCBI Taxonomy" id="1285242"/>
    <lineage>
        <taxon>Bacteria</taxon>
        <taxon>Pseudomonadati</taxon>
        <taxon>Pseudomonadota</taxon>
        <taxon>Alphaproteobacteria</taxon>
        <taxon>Rhodospirillales</taxon>
        <taxon>Magnetospirillaceae</taxon>
        <taxon>Paramagnetospirillum</taxon>
    </lineage>
</organism>
<dbReference type="PANTHER" id="PTHR12763">
    <property type="match status" value="1"/>
</dbReference>
<keyword evidence="4 6" id="KW-0472">Membrane</keyword>
<evidence type="ECO:0000256" key="6">
    <source>
        <dbReference type="SAM" id="Phobius"/>
    </source>
</evidence>
<accession>A0A178MMX5</accession>
<dbReference type="InterPro" id="IPR001623">
    <property type="entry name" value="DnaJ_domain"/>
</dbReference>
<dbReference type="Gene3D" id="1.10.287.110">
    <property type="entry name" value="DnaJ domain"/>
    <property type="match status" value="1"/>
</dbReference>
<dbReference type="PRINTS" id="PR00625">
    <property type="entry name" value="JDOMAIN"/>
</dbReference>
<evidence type="ECO:0000256" key="1">
    <source>
        <dbReference type="ARBA" id="ARBA00004167"/>
    </source>
</evidence>
<keyword evidence="9" id="KW-1185">Reference proteome</keyword>
<evidence type="ECO:0000256" key="4">
    <source>
        <dbReference type="ARBA" id="ARBA00023136"/>
    </source>
</evidence>
<dbReference type="STRING" id="1285242.A6A04_01550"/>
<dbReference type="EMBL" id="LWQT01000055">
    <property type="protein sequence ID" value="OAN50120.1"/>
    <property type="molecule type" value="Genomic_DNA"/>
</dbReference>
<evidence type="ECO:0000256" key="3">
    <source>
        <dbReference type="ARBA" id="ARBA00022989"/>
    </source>
</evidence>
<dbReference type="RefSeq" id="WP_068492373.1">
    <property type="nucleotide sequence ID" value="NZ_LWQT01000055.1"/>
</dbReference>
<dbReference type="Pfam" id="PF00226">
    <property type="entry name" value="DnaJ"/>
    <property type="match status" value="1"/>
</dbReference>
<dbReference type="InterPro" id="IPR036869">
    <property type="entry name" value="J_dom_sf"/>
</dbReference>
<sequence>MVLRLAIAIGGLLALWLALRWLSKAPPAKAKKALILGGLGLLVAVGVALVATGKMAGLFAVAAGLSPWVARAMRLHSLWRGVQHLRQGRNGAQAPGGPSPGVTDSVMTQAQAYEVLGLKPGASPDEIREAHRRLMRANHPDAGGSTWIAARLNQARDLLLG</sequence>
<evidence type="ECO:0000256" key="5">
    <source>
        <dbReference type="ARBA" id="ARBA00038105"/>
    </source>
</evidence>
<dbReference type="AlphaFoldDB" id="A0A178MMX5"/>
<dbReference type="FunFam" id="1.10.287.110:FF:000001">
    <property type="entry name" value="Import inner membrane translocase subunit tim14"/>
    <property type="match status" value="1"/>
</dbReference>
<feature type="transmembrane region" description="Helical" evidence="6">
    <location>
        <begin position="6"/>
        <end position="22"/>
    </location>
</feature>
<comment type="similarity">
    <text evidence="5">Belongs to the TIM14 family.</text>
</comment>
<dbReference type="PANTHER" id="PTHR12763:SF28">
    <property type="entry name" value="GEO10507P1-RELATED"/>
    <property type="match status" value="1"/>
</dbReference>
<comment type="subcellular location">
    <subcellularLocation>
        <location evidence="1">Membrane</location>
        <topology evidence="1">Single-pass membrane protein</topology>
    </subcellularLocation>
</comment>
<evidence type="ECO:0000313" key="8">
    <source>
        <dbReference type="EMBL" id="OAN50120.1"/>
    </source>
</evidence>
<evidence type="ECO:0000313" key="9">
    <source>
        <dbReference type="Proteomes" id="UP000078428"/>
    </source>
</evidence>
<name>A0A178MMX5_9PROT</name>
<proteinExistence type="inferred from homology"/>
<dbReference type="OrthoDB" id="9811070at2"/>
<evidence type="ECO:0000259" key="7">
    <source>
        <dbReference type="PROSITE" id="PS50076"/>
    </source>
</evidence>
<feature type="domain" description="J" evidence="7">
    <location>
        <begin position="111"/>
        <end position="161"/>
    </location>
</feature>
<protein>
    <recommendedName>
        <fullName evidence="7">J domain-containing protein</fullName>
    </recommendedName>
</protein>
<gene>
    <name evidence="8" type="ORF">A6A04_01550</name>
</gene>
<dbReference type="PROSITE" id="PS50076">
    <property type="entry name" value="DNAJ_2"/>
    <property type="match status" value="1"/>
</dbReference>
<dbReference type="SMART" id="SM00271">
    <property type="entry name" value="DnaJ"/>
    <property type="match status" value="1"/>
</dbReference>
<keyword evidence="2 6" id="KW-0812">Transmembrane</keyword>
<evidence type="ECO:0000256" key="2">
    <source>
        <dbReference type="ARBA" id="ARBA00022692"/>
    </source>
</evidence>
<keyword evidence="3 6" id="KW-1133">Transmembrane helix</keyword>
<dbReference type="GO" id="GO:0016020">
    <property type="term" value="C:membrane"/>
    <property type="evidence" value="ECO:0007669"/>
    <property type="project" value="UniProtKB-SubCell"/>
</dbReference>